<dbReference type="Gene3D" id="3.30.540.10">
    <property type="entry name" value="Fructose-1,6-Bisphosphatase, subunit A, domain 1"/>
    <property type="match status" value="1"/>
</dbReference>
<gene>
    <name evidence="5" type="ORF">EEJ42_24075</name>
</gene>
<keyword evidence="6" id="KW-1185">Reference proteome</keyword>
<sequence>MSTMDEAELRRAVAVAGELAQWAAEAMRRPRTGDVRYKANAADMVTDTDELIERQVRSVLLRAFPGHRVEGEEYGVREGPAGAPSWVVDPVDGTTNYAHGVGWSSFSLGLSDASGPLLGLVADPWRGEVFTAVRGEGARLDGEPIRATDARGVRGQVVMTEWAAHAPWHGMDRVLAELSARLCTVRIMGSTALSLAQVAAGRAVAGAIGRFQAVDGLPALLICREAGALAYDDTGPTAGVPSGGLLVAAPGAAEETYDIWRAARAGHGGG</sequence>
<evidence type="ECO:0000256" key="4">
    <source>
        <dbReference type="PIRSR" id="PIRSR600760-2"/>
    </source>
</evidence>
<feature type="binding site" evidence="4">
    <location>
        <position position="72"/>
    </location>
    <ligand>
        <name>Mg(2+)</name>
        <dbReference type="ChEBI" id="CHEBI:18420"/>
        <label>1</label>
        <note>catalytic</note>
    </ligand>
</feature>
<dbReference type="PANTHER" id="PTHR20854:SF4">
    <property type="entry name" value="INOSITOL-1-MONOPHOSPHATASE-RELATED"/>
    <property type="match status" value="1"/>
</dbReference>
<dbReference type="AlphaFoldDB" id="A0A3M8VQY7"/>
<evidence type="ECO:0000313" key="6">
    <source>
        <dbReference type="Proteomes" id="UP000275401"/>
    </source>
</evidence>
<keyword evidence="3 4" id="KW-0460">Magnesium</keyword>
<dbReference type="CDD" id="cd01637">
    <property type="entry name" value="IMPase_like"/>
    <property type="match status" value="1"/>
</dbReference>
<dbReference type="GO" id="GO:0007165">
    <property type="term" value="P:signal transduction"/>
    <property type="evidence" value="ECO:0007669"/>
    <property type="project" value="TreeGrafter"/>
</dbReference>
<dbReference type="InterPro" id="IPR020583">
    <property type="entry name" value="Inositol_monoP_metal-BS"/>
</dbReference>
<feature type="binding site" evidence="4">
    <location>
        <position position="89"/>
    </location>
    <ligand>
        <name>Mg(2+)</name>
        <dbReference type="ChEBI" id="CHEBI:18420"/>
        <label>1</label>
        <note>catalytic</note>
    </ligand>
</feature>
<name>A0A3M8VQY7_9ACTN</name>
<evidence type="ECO:0000256" key="3">
    <source>
        <dbReference type="ARBA" id="ARBA00022842"/>
    </source>
</evidence>
<keyword evidence="2" id="KW-0378">Hydrolase</keyword>
<dbReference type="GO" id="GO:0046872">
    <property type="term" value="F:metal ion binding"/>
    <property type="evidence" value="ECO:0007669"/>
    <property type="project" value="UniProtKB-KW"/>
</dbReference>
<keyword evidence="1 4" id="KW-0479">Metal-binding</keyword>
<comment type="cofactor">
    <cofactor evidence="4">
        <name>Mg(2+)</name>
        <dbReference type="ChEBI" id="CHEBI:18420"/>
    </cofactor>
</comment>
<proteinExistence type="predicted"/>
<feature type="binding site" evidence="4">
    <location>
        <position position="92"/>
    </location>
    <ligand>
        <name>Mg(2+)</name>
        <dbReference type="ChEBI" id="CHEBI:18420"/>
        <label>1</label>
        <note>catalytic</note>
    </ligand>
</feature>
<dbReference type="Pfam" id="PF00459">
    <property type="entry name" value="Inositol_P"/>
    <property type="match status" value="1"/>
</dbReference>
<feature type="binding site" evidence="4">
    <location>
        <position position="215"/>
    </location>
    <ligand>
        <name>Mg(2+)</name>
        <dbReference type="ChEBI" id="CHEBI:18420"/>
        <label>1</label>
        <note>catalytic</note>
    </ligand>
</feature>
<evidence type="ECO:0000256" key="1">
    <source>
        <dbReference type="ARBA" id="ARBA00022723"/>
    </source>
</evidence>
<dbReference type="EMBL" id="RIBZ01000289">
    <property type="protein sequence ID" value="RNG20094.1"/>
    <property type="molecule type" value="Genomic_DNA"/>
</dbReference>
<organism evidence="5 6">
    <name type="scientific">Streptomyces botrytidirepellens</name>
    <dbReference type="NCBI Taxonomy" id="2486417"/>
    <lineage>
        <taxon>Bacteria</taxon>
        <taxon>Bacillati</taxon>
        <taxon>Actinomycetota</taxon>
        <taxon>Actinomycetes</taxon>
        <taxon>Kitasatosporales</taxon>
        <taxon>Streptomycetaceae</taxon>
        <taxon>Streptomyces</taxon>
    </lineage>
</organism>
<dbReference type="GO" id="GO:0008934">
    <property type="term" value="F:inositol monophosphate 1-phosphatase activity"/>
    <property type="evidence" value="ECO:0007669"/>
    <property type="project" value="TreeGrafter"/>
</dbReference>
<dbReference type="Gene3D" id="3.40.190.80">
    <property type="match status" value="1"/>
</dbReference>
<dbReference type="GO" id="GO:0006020">
    <property type="term" value="P:inositol metabolic process"/>
    <property type="evidence" value="ECO:0007669"/>
    <property type="project" value="TreeGrafter"/>
</dbReference>
<reference evidence="5 6" key="1">
    <citation type="submission" date="2018-11" db="EMBL/GenBank/DDBJ databases">
        <title>The Potential of Streptomyces as Biocontrol Agents against the Tomato grey mould, Botrytis cinerea (Gray mold) Frontiers in Microbiology.</title>
        <authorList>
            <person name="Li D."/>
        </authorList>
    </citation>
    <scope>NUCLEOTIDE SEQUENCE [LARGE SCALE GENOMIC DNA]</scope>
    <source>
        <strain evidence="5 6">NEAU-LD23</strain>
    </source>
</reference>
<dbReference type="Proteomes" id="UP000275401">
    <property type="component" value="Unassembled WGS sequence"/>
</dbReference>
<dbReference type="PROSITE" id="PS00629">
    <property type="entry name" value="IMP_1"/>
    <property type="match status" value="1"/>
</dbReference>
<comment type="caution">
    <text evidence="5">The sequence shown here is derived from an EMBL/GenBank/DDBJ whole genome shotgun (WGS) entry which is preliminary data.</text>
</comment>
<protein>
    <submittedName>
        <fullName evidence="5">Inositol monophosphatase</fullName>
    </submittedName>
</protein>
<dbReference type="PANTHER" id="PTHR20854">
    <property type="entry name" value="INOSITOL MONOPHOSPHATASE"/>
    <property type="match status" value="1"/>
</dbReference>
<dbReference type="PRINTS" id="PR00377">
    <property type="entry name" value="IMPHPHTASES"/>
</dbReference>
<evidence type="ECO:0000256" key="2">
    <source>
        <dbReference type="ARBA" id="ARBA00022801"/>
    </source>
</evidence>
<evidence type="ECO:0000313" key="5">
    <source>
        <dbReference type="EMBL" id="RNG20094.1"/>
    </source>
</evidence>
<dbReference type="SUPFAM" id="SSF56655">
    <property type="entry name" value="Carbohydrate phosphatase"/>
    <property type="match status" value="1"/>
</dbReference>
<dbReference type="InterPro" id="IPR000760">
    <property type="entry name" value="Inositol_monophosphatase-like"/>
</dbReference>
<accession>A0A3M8VQY7</accession>